<organism evidence="2 3">
    <name type="scientific">Polypedilum vanderplanki</name>
    <name type="common">Sleeping chironomid midge</name>
    <dbReference type="NCBI Taxonomy" id="319348"/>
    <lineage>
        <taxon>Eukaryota</taxon>
        <taxon>Metazoa</taxon>
        <taxon>Ecdysozoa</taxon>
        <taxon>Arthropoda</taxon>
        <taxon>Hexapoda</taxon>
        <taxon>Insecta</taxon>
        <taxon>Pterygota</taxon>
        <taxon>Neoptera</taxon>
        <taxon>Endopterygota</taxon>
        <taxon>Diptera</taxon>
        <taxon>Nematocera</taxon>
        <taxon>Chironomoidea</taxon>
        <taxon>Chironomidae</taxon>
        <taxon>Chironominae</taxon>
        <taxon>Polypedilum</taxon>
        <taxon>Polypedilum</taxon>
    </lineage>
</organism>
<keyword evidence="1" id="KW-0472">Membrane</keyword>
<accession>A0A9J6BR47</accession>
<sequence>MIIKISTETHKSRVLRISEKYEVLFEGFFFLKQLEKTSSKMAEEAAKLPGRPMKYPYTYSAKIAQFPLKWMINNQPLWKYYFFGVILAFPVFYKIDRMANNPVAVAKWAEQKRKEAEAHHH</sequence>
<gene>
    <name evidence="2" type="ORF">PVAND_002334</name>
</gene>
<evidence type="ECO:0000313" key="3">
    <source>
        <dbReference type="Proteomes" id="UP001107558"/>
    </source>
</evidence>
<keyword evidence="1" id="KW-1133">Transmembrane helix</keyword>
<comment type="caution">
    <text evidence="2">The sequence shown here is derived from an EMBL/GenBank/DDBJ whole genome shotgun (WGS) entry which is preliminary data.</text>
</comment>
<proteinExistence type="predicted"/>
<protein>
    <submittedName>
        <fullName evidence="2">Uncharacterized protein</fullName>
    </submittedName>
</protein>
<dbReference type="OrthoDB" id="6067390at2759"/>
<evidence type="ECO:0000256" key="1">
    <source>
        <dbReference type="SAM" id="Phobius"/>
    </source>
</evidence>
<dbReference type="Proteomes" id="UP001107558">
    <property type="component" value="Chromosome 3"/>
</dbReference>
<dbReference type="AlphaFoldDB" id="A0A9J6BR47"/>
<evidence type="ECO:0000313" key="2">
    <source>
        <dbReference type="EMBL" id="KAG5672184.1"/>
    </source>
</evidence>
<keyword evidence="3" id="KW-1185">Reference proteome</keyword>
<reference evidence="2" key="1">
    <citation type="submission" date="2021-03" db="EMBL/GenBank/DDBJ databases">
        <title>Chromosome level genome of the anhydrobiotic midge Polypedilum vanderplanki.</title>
        <authorList>
            <person name="Yoshida Y."/>
            <person name="Kikawada T."/>
            <person name="Gusev O."/>
        </authorList>
    </citation>
    <scope>NUCLEOTIDE SEQUENCE</scope>
    <source>
        <strain evidence="2">NIAS01</strain>
        <tissue evidence="2">Whole body or cell culture</tissue>
    </source>
</reference>
<name>A0A9J6BR47_POLVA</name>
<dbReference type="EMBL" id="JADBJN010000003">
    <property type="protein sequence ID" value="KAG5672184.1"/>
    <property type="molecule type" value="Genomic_DNA"/>
</dbReference>
<feature type="transmembrane region" description="Helical" evidence="1">
    <location>
        <begin position="77"/>
        <end position="93"/>
    </location>
</feature>
<keyword evidence="1" id="KW-0812">Transmembrane</keyword>